<dbReference type="Proteomes" id="UP000030980">
    <property type="component" value="Unassembled WGS sequence"/>
</dbReference>
<protein>
    <submittedName>
        <fullName evidence="1">Uncharacterized protein</fullName>
    </submittedName>
</protein>
<dbReference type="EMBL" id="JTAK01000003">
    <property type="protein sequence ID" value="KHO65202.1"/>
    <property type="molecule type" value="Genomic_DNA"/>
</dbReference>
<sequence length="113" mass="12561">MAVQQDNALINDLMEQVLFLVSHPTLNAEAPDQQEVDQLFAEVRQNIWHMLSEKLDLAGRELNEHTAKALDAIIYVVTGLGQSIGGAADEEAQLALLNKARGEVWYVVENHIL</sequence>
<organism evidence="1 2">
    <name type="scientific">Pseudomonas flexibilis</name>
    <dbReference type="NCBI Taxonomy" id="706570"/>
    <lineage>
        <taxon>Bacteria</taxon>
        <taxon>Pseudomonadati</taxon>
        <taxon>Pseudomonadota</taxon>
        <taxon>Gammaproteobacteria</taxon>
        <taxon>Pseudomonadales</taxon>
        <taxon>Pseudomonadaceae</taxon>
        <taxon>Pseudomonas</taxon>
    </lineage>
</organism>
<accession>A0A0B3C0X8</accession>
<dbReference type="RefSeq" id="WP_039606489.1">
    <property type="nucleotide sequence ID" value="NZ_FMUP01000006.1"/>
</dbReference>
<proteinExistence type="predicted"/>
<evidence type="ECO:0000313" key="1">
    <source>
        <dbReference type="EMBL" id="KHO65202.1"/>
    </source>
</evidence>
<name>A0A0B3C0X8_9PSED</name>
<evidence type="ECO:0000313" key="2">
    <source>
        <dbReference type="Proteomes" id="UP000030980"/>
    </source>
</evidence>
<gene>
    <name evidence="1" type="ORF">PT85_09260</name>
</gene>
<keyword evidence="2" id="KW-1185">Reference proteome</keyword>
<comment type="caution">
    <text evidence="1">The sequence shown here is derived from an EMBL/GenBank/DDBJ whole genome shotgun (WGS) entry which is preliminary data.</text>
</comment>
<dbReference type="AlphaFoldDB" id="A0A0B3C0X8"/>
<reference evidence="1 2" key="1">
    <citation type="submission" date="2014-11" db="EMBL/GenBank/DDBJ databases">
        <title>Genome sequence of Pseudomonas tuomuerensis JCM 14085.</title>
        <authorList>
            <person name="Shin S.-K."/>
            <person name="Yi H."/>
        </authorList>
    </citation>
    <scope>NUCLEOTIDE SEQUENCE [LARGE SCALE GENOMIC DNA]</scope>
    <source>
        <strain evidence="1 2">JCM 14085</strain>
    </source>
</reference>